<evidence type="ECO:0008006" key="5">
    <source>
        <dbReference type="Google" id="ProtNLM"/>
    </source>
</evidence>
<sequence length="137" mass="14598">MSHYIFSAISLKMRESSSEYVVLCTYTLLNMMKTGKKNIPMLIAWILIIIGALNWGLVGIFNFDIIATIFGDMGVVTRIIYILVGVSALWMLVDMKSGSAGGCHCGQSGCKECHPNTQASSPSSSASSSASMGGSSM</sequence>
<dbReference type="InterPro" id="IPR007211">
    <property type="entry name" value="DUF378"/>
</dbReference>
<proteinExistence type="predicted"/>
<keyword evidence="2" id="KW-1133">Transmembrane helix</keyword>
<feature type="transmembrane region" description="Helical" evidence="2">
    <location>
        <begin position="42"/>
        <end position="63"/>
    </location>
</feature>
<evidence type="ECO:0000313" key="4">
    <source>
        <dbReference type="Proteomes" id="UP000179448"/>
    </source>
</evidence>
<feature type="region of interest" description="Disordered" evidence="1">
    <location>
        <begin position="114"/>
        <end position="137"/>
    </location>
</feature>
<comment type="caution">
    <text evidence="3">The sequence shown here is derived from an EMBL/GenBank/DDBJ whole genome shotgun (WGS) entry which is preliminary data.</text>
</comment>
<dbReference type="STRING" id="1801766.A2997_01185"/>
<protein>
    <recommendedName>
        <fullName evidence="5">DUF378 domain-containing protein</fullName>
    </recommendedName>
</protein>
<evidence type="ECO:0000313" key="3">
    <source>
        <dbReference type="EMBL" id="OGI84096.1"/>
    </source>
</evidence>
<keyword evidence="2" id="KW-0472">Membrane</keyword>
<evidence type="ECO:0000256" key="2">
    <source>
        <dbReference type="SAM" id="Phobius"/>
    </source>
</evidence>
<name>A0A1F6WQF7_9BACT</name>
<reference evidence="3 4" key="1">
    <citation type="journal article" date="2016" name="Nat. Commun.">
        <title>Thousands of microbial genomes shed light on interconnected biogeochemical processes in an aquifer system.</title>
        <authorList>
            <person name="Anantharaman K."/>
            <person name="Brown C.T."/>
            <person name="Hug L.A."/>
            <person name="Sharon I."/>
            <person name="Castelle C.J."/>
            <person name="Probst A.J."/>
            <person name="Thomas B.C."/>
            <person name="Singh A."/>
            <person name="Wilkins M.J."/>
            <person name="Karaoz U."/>
            <person name="Brodie E.L."/>
            <person name="Williams K.H."/>
            <person name="Hubbard S.S."/>
            <person name="Banfield J.F."/>
        </authorList>
    </citation>
    <scope>NUCLEOTIDE SEQUENCE [LARGE SCALE GENOMIC DNA]</scope>
</reference>
<accession>A0A1F6WQF7</accession>
<dbReference type="PANTHER" id="PTHR37304:SF1">
    <property type="entry name" value="MEMBRANE PROTEIN"/>
    <property type="match status" value="1"/>
</dbReference>
<feature type="transmembrane region" description="Helical" evidence="2">
    <location>
        <begin position="75"/>
        <end position="93"/>
    </location>
</feature>
<organism evidence="3 4">
    <name type="scientific">Candidatus Nomurabacteria bacterium RIFCSPLOWO2_01_FULL_36_10b</name>
    <dbReference type="NCBI Taxonomy" id="1801766"/>
    <lineage>
        <taxon>Bacteria</taxon>
        <taxon>Candidatus Nomuraibacteriota</taxon>
    </lineage>
</organism>
<keyword evidence="2" id="KW-0812">Transmembrane</keyword>
<dbReference type="Proteomes" id="UP000179448">
    <property type="component" value="Unassembled WGS sequence"/>
</dbReference>
<dbReference type="PANTHER" id="PTHR37304">
    <property type="entry name" value="MEMBRANE PROTEIN-RELATED"/>
    <property type="match status" value="1"/>
</dbReference>
<dbReference type="Pfam" id="PF04070">
    <property type="entry name" value="DUF378"/>
    <property type="match status" value="1"/>
</dbReference>
<dbReference type="EMBL" id="MFUQ01000003">
    <property type="protein sequence ID" value="OGI84096.1"/>
    <property type="molecule type" value="Genomic_DNA"/>
</dbReference>
<gene>
    <name evidence="3" type="ORF">A2997_01185</name>
</gene>
<feature type="compositionally biased region" description="Low complexity" evidence="1">
    <location>
        <begin position="119"/>
        <end position="137"/>
    </location>
</feature>
<evidence type="ECO:0000256" key="1">
    <source>
        <dbReference type="SAM" id="MobiDB-lite"/>
    </source>
</evidence>
<dbReference type="AlphaFoldDB" id="A0A1F6WQF7"/>